<dbReference type="InterPro" id="IPR014001">
    <property type="entry name" value="Helicase_ATP-bd"/>
</dbReference>
<dbReference type="InterPro" id="IPR006555">
    <property type="entry name" value="ATP-dep_Helicase_C"/>
</dbReference>
<evidence type="ECO:0000256" key="3">
    <source>
        <dbReference type="ARBA" id="ARBA00022801"/>
    </source>
</evidence>
<dbReference type="PANTHER" id="PTHR11472:SF34">
    <property type="entry name" value="REGULATOR OF TELOMERE ELONGATION HELICASE 1"/>
    <property type="match status" value="1"/>
</dbReference>
<keyword evidence="3" id="KW-0378">Hydrolase</keyword>
<dbReference type="PROSITE" id="PS51193">
    <property type="entry name" value="HELICASE_ATP_BIND_2"/>
    <property type="match status" value="1"/>
</dbReference>
<dbReference type="Pfam" id="PF00270">
    <property type="entry name" value="DEAD"/>
    <property type="match status" value="1"/>
</dbReference>
<dbReference type="EC" id="5.6.2.3" evidence="6"/>
<organism evidence="9 10">
    <name type="scientific">endosymbiont of Escarpia spicata</name>
    <dbReference type="NCBI Taxonomy" id="2200908"/>
    <lineage>
        <taxon>Bacteria</taxon>
        <taxon>Pseudomonadati</taxon>
        <taxon>Pseudomonadota</taxon>
        <taxon>Gammaproteobacteria</taxon>
        <taxon>sulfur-oxidizing symbionts</taxon>
    </lineage>
</organism>
<keyword evidence="2" id="KW-0547">Nucleotide-binding</keyword>
<dbReference type="SMART" id="SM00487">
    <property type="entry name" value="DEXDc"/>
    <property type="match status" value="1"/>
</dbReference>
<dbReference type="GO" id="GO:0003676">
    <property type="term" value="F:nucleic acid binding"/>
    <property type="evidence" value="ECO:0007669"/>
    <property type="project" value="InterPro"/>
</dbReference>
<evidence type="ECO:0000256" key="1">
    <source>
        <dbReference type="ARBA" id="ARBA00001966"/>
    </source>
</evidence>
<evidence type="ECO:0000256" key="4">
    <source>
        <dbReference type="ARBA" id="ARBA00022840"/>
    </source>
</evidence>
<dbReference type="FunFam" id="3.40.50.300:FF:000466">
    <property type="entry name" value="ATP-dependent DNA helicase"/>
    <property type="match status" value="1"/>
</dbReference>
<dbReference type="EMBL" id="QFXE01000005">
    <property type="protein sequence ID" value="RDH87479.1"/>
    <property type="molecule type" value="Genomic_DNA"/>
</dbReference>
<dbReference type="Pfam" id="PF13307">
    <property type="entry name" value="Helicase_C_2"/>
    <property type="match status" value="1"/>
</dbReference>
<dbReference type="Gene3D" id="3.40.50.300">
    <property type="entry name" value="P-loop containing nucleotide triphosphate hydrolases"/>
    <property type="match status" value="2"/>
</dbReference>
<evidence type="ECO:0000313" key="10">
    <source>
        <dbReference type="Proteomes" id="UP000254771"/>
    </source>
</evidence>
<protein>
    <recommendedName>
        <fullName evidence="6">DNA 5'-3' helicase</fullName>
        <ecNumber evidence="6">5.6.2.3</ecNumber>
    </recommendedName>
</protein>
<dbReference type="Proteomes" id="UP000254771">
    <property type="component" value="Unassembled WGS sequence"/>
</dbReference>
<dbReference type="SUPFAM" id="SSF52540">
    <property type="entry name" value="P-loop containing nucleoside triphosphate hydrolases"/>
    <property type="match status" value="2"/>
</dbReference>
<dbReference type="GO" id="GO:0005524">
    <property type="term" value="F:ATP binding"/>
    <property type="evidence" value="ECO:0007669"/>
    <property type="project" value="UniProtKB-KW"/>
</dbReference>
<evidence type="ECO:0000313" key="9">
    <source>
        <dbReference type="EMBL" id="RDH87479.1"/>
    </source>
</evidence>
<comment type="cofactor">
    <cofactor evidence="1">
        <name>[4Fe-4S] cluster</name>
        <dbReference type="ChEBI" id="CHEBI:49883"/>
    </cofactor>
</comment>
<dbReference type="InterPro" id="IPR027417">
    <property type="entry name" value="P-loop_NTPase"/>
</dbReference>
<feature type="domain" description="Helicase ATP-binding" evidence="8">
    <location>
        <begin position="13"/>
        <end position="284"/>
    </location>
</feature>
<gene>
    <name evidence="9" type="ORF">DIZ78_02590</name>
</gene>
<comment type="catalytic activity">
    <reaction evidence="7">
        <text>ATP + H2O = ADP + phosphate + H(+)</text>
        <dbReference type="Rhea" id="RHEA:13065"/>
        <dbReference type="ChEBI" id="CHEBI:15377"/>
        <dbReference type="ChEBI" id="CHEBI:15378"/>
        <dbReference type="ChEBI" id="CHEBI:30616"/>
        <dbReference type="ChEBI" id="CHEBI:43474"/>
        <dbReference type="ChEBI" id="CHEBI:456216"/>
        <dbReference type="EC" id="5.6.2.3"/>
    </reaction>
</comment>
<evidence type="ECO:0000256" key="5">
    <source>
        <dbReference type="ARBA" id="ARBA00038058"/>
    </source>
</evidence>
<comment type="caution">
    <text evidence="9">The sequence shown here is derived from an EMBL/GenBank/DDBJ whole genome shotgun (WGS) entry which is preliminary data.</text>
</comment>
<dbReference type="GO" id="GO:0043139">
    <property type="term" value="F:5'-3' DNA helicase activity"/>
    <property type="evidence" value="ECO:0007669"/>
    <property type="project" value="UniProtKB-EC"/>
</dbReference>
<proteinExistence type="inferred from homology"/>
<name>A0A370DQW6_9GAMM</name>
<sequence>MTDIGEIFGPDGWLARRIDGFSHRPQQQEMAETIGRILNDGGVLICEAGTGTGKTFAYLVPALMSGLKVIVSTGTKNLQDQLFHRDLPLVRESLSSPVSVALLKGRANYLCTHRMETAMLEDRRLTAEQSHQLQQVRSWSGQTRSGDVAEMSAIPEDAAIWPMVTSTTENCLGQECPAYSKCHLVEARRRAQEADLVVINHHLLCADMALKDEGFGELLPSADCFILDEAHQLPDVAGSFFGMSLSGRQLLDLARDTVSEYHREAGDLPKIVDQADRLKQVTRDMRLAFGLEMRRGAWSDVENNPAVEAGLERLRSELSILGDMLEAIAGRGKGLDSCRDRCKELSSRLDQLFDENEAQDIRWFETQRQSFRLNRTPLEISAIFRERMANNPAAWIFTSATLAVGGSFSHFANQLGLEDAETHCWDSPFDYPKQALWYVPSDLPEPNNPEFNRTVSDLSIPILEASGGRAFLLFTSHRALQEAADYLQDRIEFPMLVQGTAPRGELLEQFRSIGNAVLLGTSSFWEGVDVRGDALSCVIIDKLPFASPGDPVLQARIDALRARGGNPFMTFQLPQAAIALKQGAGRLIRDEKDRGVLVLCDPRLLSKPYGKVFIKSLPPMTKSRDFNNVKRFFAYHDGVQENPTPPVSENQ</sequence>
<dbReference type="AlphaFoldDB" id="A0A370DQW6"/>
<evidence type="ECO:0000256" key="2">
    <source>
        <dbReference type="ARBA" id="ARBA00022741"/>
    </source>
</evidence>
<evidence type="ECO:0000259" key="8">
    <source>
        <dbReference type="PROSITE" id="PS51193"/>
    </source>
</evidence>
<dbReference type="InterPro" id="IPR011545">
    <property type="entry name" value="DEAD/DEAH_box_helicase_dom"/>
</dbReference>
<dbReference type="GO" id="GO:0006281">
    <property type="term" value="P:DNA repair"/>
    <property type="evidence" value="ECO:0007669"/>
    <property type="project" value="TreeGrafter"/>
</dbReference>
<evidence type="ECO:0000256" key="7">
    <source>
        <dbReference type="ARBA" id="ARBA00048954"/>
    </source>
</evidence>
<comment type="similarity">
    <text evidence="5">Belongs to the helicase family. DinG subfamily.</text>
</comment>
<keyword evidence="9" id="KW-0347">Helicase</keyword>
<dbReference type="SMART" id="SM00491">
    <property type="entry name" value="HELICc2"/>
    <property type="match status" value="1"/>
</dbReference>
<dbReference type="InterPro" id="IPR045028">
    <property type="entry name" value="DinG/Rad3-like"/>
</dbReference>
<keyword evidence="10" id="KW-1185">Reference proteome</keyword>
<reference evidence="9 10" key="1">
    <citation type="journal article" date="2018" name="ISME J.">
        <title>Endosymbiont genomes yield clues of tubeworm success.</title>
        <authorList>
            <person name="Li Y."/>
            <person name="Liles M.R."/>
            <person name="Halanych K.M."/>
        </authorList>
    </citation>
    <scope>NUCLEOTIDE SEQUENCE [LARGE SCALE GENOMIC DNA]</scope>
    <source>
        <strain evidence="9">A1462</strain>
    </source>
</reference>
<dbReference type="PANTHER" id="PTHR11472">
    <property type="entry name" value="DNA REPAIR DEAD HELICASE RAD3/XP-D SUBFAMILY MEMBER"/>
    <property type="match status" value="1"/>
</dbReference>
<keyword evidence="4" id="KW-0067">ATP-binding</keyword>
<dbReference type="GO" id="GO:0016818">
    <property type="term" value="F:hydrolase activity, acting on acid anhydrides, in phosphorus-containing anhydrides"/>
    <property type="evidence" value="ECO:0007669"/>
    <property type="project" value="InterPro"/>
</dbReference>
<accession>A0A370DQW6</accession>
<dbReference type="InterPro" id="IPR014013">
    <property type="entry name" value="Helic_SF1/SF2_ATP-bd_DinG/Rad3"/>
</dbReference>
<evidence type="ECO:0000256" key="6">
    <source>
        <dbReference type="ARBA" id="ARBA00044969"/>
    </source>
</evidence>